<dbReference type="GO" id="GO:0016787">
    <property type="term" value="F:hydrolase activity"/>
    <property type="evidence" value="ECO:0007669"/>
    <property type="project" value="UniProtKB-KW"/>
</dbReference>
<dbReference type="PROSITE" id="PS51462">
    <property type="entry name" value="NUDIX"/>
    <property type="match status" value="1"/>
</dbReference>
<keyword evidence="6" id="KW-1185">Reference proteome</keyword>
<dbReference type="EMBL" id="FMZA01000007">
    <property type="protein sequence ID" value="SDC38941.1"/>
    <property type="molecule type" value="Genomic_DNA"/>
</dbReference>
<evidence type="ECO:0000256" key="3">
    <source>
        <dbReference type="RuleBase" id="RU003476"/>
    </source>
</evidence>
<dbReference type="AlphaFoldDB" id="A0A1G6L6Y2"/>
<comment type="cofactor">
    <cofactor evidence="1">
        <name>Mg(2+)</name>
        <dbReference type="ChEBI" id="CHEBI:18420"/>
    </cofactor>
</comment>
<gene>
    <name evidence="5" type="ORF">SAMN04488112_10777</name>
</gene>
<evidence type="ECO:0000256" key="2">
    <source>
        <dbReference type="ARBA" id="ARBA00022801"/>
    </source>
</evidence>
<dbReference type="Proteomes" id="UP000199387">
    <property type="component" value="Unassembled WGS sequence"/>
</dbReference>
<sequence>MKRGGVWLGVGGLVLRETGEILVVKKRYGATMGLWTLPGGFVAPGETMDEAVQREIREETGIRTRVIGVAGIRTGVLRSGESDNMVFFIMAPEKGEPAPDGVEIAEARYLSRDVLRKDPATTDLLRRIVSAEQQWEPALVRLPISLQRDYGYKSYRIFSGS</sequence>
<dbReference type="PROSITE" id="PS00893">
    <property type="entry name" value="NUDIX_BOX"/>
    <property type="match status" value="1"/>
</dbReference>
<protein>
    <submittedName>
        <fullName evidence="5">ADP-ribose pyrophosphatase YjhB, NUDIX family</fullName>
    </submittedName>
</protein>
<dbReference type="Gene3D" id="3.90.79.10">
    <property type="entry name" value="Nucleoside Triphosphate Pyrophosphohydrolase"/>
    <property type="match status" value="1"/>
</dbReference>
<organism evidence="5 6">
    <name type="scientific">Melghirimyces thermohalophilus</name>
    <dbReference type="NCBI Taxonomy" id="1236220"/>
    <lineage>
        <taxon>Bacteria</taxon>
        <taxon>Bacillati</taxon>
        <taxon>Bacillota</taxon>
        <taxon>Bacilli</taxon>
        <taxon>Bacillales</taxon>
        <taxon>Thermoactinomycetaceae</taxon>
        <taxon>Melghirimyces</taxon>
    </lineage>
</organism>
<proteinExistence type="inferred from homology"/>
<feature type="domain" description="Nudix hydrolase" evidence="4">
    <location>
        <begin position="5"/>
        <end position="132"/>
    </location>
</feature>
<evidence type="ECO:0000256" key="1">
    <source>
        <dbReference type="ARBA" id="ARBA00001946"/>
    </source>
</evidence>
<dbReference type="OrthoDB" id="9812389at2"/>
<dbReference type="PANTHER" id="PTHR43046">
    <property type="entry name" value="GDP-MANNOSE MANNOSYL HYDROLASE"/>
    <property type="match status" value="1"/>
</dbReference>
<evidence type="ECO:0000313" key="6">
    <source>
        <dbReference type="Proteomes" id="UP000199387"/>
    </source>
</evidence>
<dbReference type="InterPro" id="IPR015797">
    <property type="entry name" value="NUDIX_hydrolase-like_dom_sf"/>
</dbReference>
<name>A0A1G6L6Y2_9BACL</name>
<reference evidence="5 6" key="1">
    <citation type="submission" date="2016-10" db="EMBL/GenBank/DDBJ databases">
        <authorList>
            <person name="de Groot N.N."/>
        </authorList>
    </citation>
    <scope>NUCLEOTIDE SEQUENCE [LARGE SCALE GENOMIC DNA]</scope>
    <source>
        <strain evidence="5 6">DSM 45514</strain>
    </source>
</reference>
<dbReference type="InterPro" id="IPR020084">
    <property type="entry name" value="NUDIX_hydrolase_CS"/>
</dbReference>
<dbReference type="PRINTS" id="PR00502">
    <property type="entry name" value="NUDIXFAMILY"/>
</dbReference>
<dbReference type="InterPro" id="IPR000086">
    <property type="entry name" value="NUDIX_hydrolase_dom"/>
</dbReference>
<dbReference type="RefSeq" id="WP_091568022.1">
    <property type="nucleotide sequence ID" value="NZ_FMZA01000007.1"/>
</dbReference>
<dbReference type="SUPFAM" id="SSF55811">
    <property type="entry name" value="Nudix"/>
    <property type="match status" value="1"/>
</dbReference>
<keyword evidence="2 3" id="KW-0378">Hydrolase</keyword>
<evidence type="ECO:0000259" key="4">
    <source>
        <dbReference type="PROSITE" id="PS51462"/>
    </source>
</evidence>
<dbReference type="InterPro" id="IPR020476">
    <property type="entry name" value="Nudix_hydrolase"/>
</dbReference>
<dbReference type="PANTHER" id="PTHR43046:SF14">
    <property type="entry name" value="MUTT_NUDIX FAMILY PROTEIN"/>
    <property type="match status" value="1"/>
</dbReference>
<comment type="similarity">
    <text evidence="3">Belongs to the Nudix hydrolase family.</text>
</comment>
<accession>A0A1G6L6Y2</accession>
<dbReference type="STRING" id="1236220.SAMN04488112_10777"/>
<dbReference type="Pfam" id="PF00293">
    <property type="entry name" value="NUDIX"/>
    <property type="match status" value="1"/>
</dbReference>
<evidence type="ECO:0000313" key="5">
    <source>
        <dbReference type="EMBL" id="SDC38941.1"/>
    </source>
</evidence>